<feature type="transmembrane region" description="Helical" evidence="1">
    <location>
        <begin position="45"/>
        <end position="66"/>
    </location>
</feature>
<dbReference type="Proteomes" id="UP000635565">
    <property type="component" value="Unassembled WGS sequence"/>
</dbReference>
<reference evidence="2 3" key="1">
    <citation type="journal article" date="2021" name="Int. J. Syst. Evol. Microbiol.">
        <title>Reticulibacter mediterranei gen. nov., sp. nov., within the new family Reticulibacteraceae fam. nov., and Ktedonospora formicarum gen. nov., sp. nov., Ktedonobacter robiniae sp. nov., Dictyobacter formicarum sp. nov. and Dictyobacter arantiisoli sp. nov., belonging to the class Ktedonobacteria.</title>
        <authorList>
            <person name="Yabe S."/>
            <person name="Zheng Y."/>
            <person name="Wang C.M."/>
            <person name="Sakai Y."/>
            <person name="Abe K."/>
            <person name="Yokota A."/>
            <person name="Donadio S."/>
            <person name="Cavaletti L."/>
            <person name="Monciardini P."/>
        </authorList>
    </citation>
    <scope>NUCLEOTIDE SEQUENCE [LARGE SCALE GENOMIC DNA]</scope>
    <source>
        <strain evidence="2 3">SOSP1-9</strain>
    </source>
</reference>
<organism evidence="2 3">
    <name type="scientific">Dictyobacter formicarum</name>
    <dbReference type="NCBI Taxonomy" id="2778368"/>
    <lineage>
        <taxon>Bacteria</taxon>
        <taxon>Bacillati</taxon>
        <taxon>Chloroflexota</taxon>
        <taxon>Ktedonobacteria</taxon>
        <taxon>Ktedonobacterales</taxon>
        <taxon>Dictyobacteraceae</taxon>
        <taxon>Dictyobacter</taxon>
    </lineage>
</organism>
<dbReference type="Gene3D" id="1.50.10.20">
    <property type="match status" value="1"/>
</dbReference>
<dbReference type="SUPFAM" id="SSF158745">
    <property type="entry name" value="LanC-like"/>
    <property type="match status" value="1"/>
</dbReference>
<sequence>MMQHAWMVSIDPALRERVFQVILPVADRLADPNTVIALVHDVDPLYWWDTSLVAGFPSLALFYLFLARCIQEQKWLDVAHTYLDRAVESTHDHSFDHPNLSKGTAGMTLLLSLFGEQDDRFIWVRHDLDQRLARQVLDCYWCTLTDDEMLFQYDLIVGVSGVLASLVRTGVHIGIIQEAIERLLHLLIQFVMSEKKQHYQSWAVPADFFPVAHRRQLTTPVINCGMAHGIAGPLAALSLAWRAGYRMKGQDTAIRLLASWLAEQYVETAWGIDWPDVVPVTSFANPDRSQIPARSGWCYGAPGVLRSLWIAEQALPDLKLQQRVHHGLDALLKRPAETRRIDPLTLCHGQAGLLLICTHFFQETGRYDVRKLVIHLVEQILGEADMDAPLGFRYRFQSKRHVNSLGLLLGVSGTLLALLAASTDVPPVWDRALLLS</sequence>
<proteinExistence type="predicted"/>
<name>A0ABQ3VAX5_9CHLR</name>
<evidence type="ECO:0000313" key="2">
    <source>
        <dbReference type="EMBL" id="GHO82366.1"/>
    </source>
</evidence>
<comment type="caution">
    <text evidence="2">The sequence shown here is derived from an EMBL/GenBank/DDBJ whole genome shotgun (WGS) entry which is preliminary data.</text>
</comment>
<dbReference type="PRINTS" id="PR01955">
    <property type="entry name" value="LANCFRANKIA"/>
</dbReference>
<dbReference type="Pfam" id="PF05147">
    <property type="entry name" value="LANC_like"/>
    <property type="match status" value="1"/>
</dbReference>
<dbReference type="InterPro" id="IPR033889">
    <property type="entry name" value="LanC"/>
</dbReference>
<accession>A0ABQ3VAX5</accession>
<evidence type="ECO:0000256" key="1">
    <source>
        <dbReference type="SAM" id="Phobius"/>
    </source>
</evidence>
<feature type="transmembrane region" description="Helical" evidence="1">
    <location>
        <begin position="402"/>
        <end position="421"/>
    </location>
</feature>
<protein>
    <recommendedName>
        <fullName evidence="4">Lanthionine synthetase</fullName>
    </recommendedName>
</protein>
<dbReference type="EMBL" id="BNJJ01000001">
    <property type="protein sequence ID" value="GHO82366.1"/>
    <property type="molecule type" value="Genomic_DNA"/>
</dbReference>
<keyword evidence="3" id="KW-1185">Reference proteome</keyword>
<evidence type="ECO:0008006" key="4">
    <source>
        <dbReference type="Google" id="ProtNLM"/>
    </source>
</evidence>
<keyword evidence="1" id="KW-0472">Membrane</keyword>
<dbReference type="RefSeq" id="WP_201360052.1">
    <property type="nucleotide sequence ID" value="NZ_BNJJ01000001.1"/>
</dbReference>
<gene>
    <name evidence="2" type="ORF">KSZ_03720</name>
</gene>
<dbReference type="SMART" id="SM01260">
    <property type="entry name" value="LANC_like"/>
    <property type="match status" value="1"/>
</dbReference>
<evidence type="ECO:0000313" key="3">
    <source>
        <dbReference type="Proteomes" id="UP000635565"/>
    </source>
</evidence>
<keyword evidence="1" id="KW-0812">Transmembrane</keyword>
<keyword evidence="1" id="KW-1133">Transmembrane helix</keyword>
<dbReference type="InterPro" id="IPR007822">
    <property type="entry name" value="LANC-like"/>
</dbReference>
<dbReference type="PRINTS" id="PR01950">
    <property type="entry name" value="LANCSUPER"/>
</dbReference>
<dbReference type="CDD" id="cd04793">
    <property type="entry name" value="LanC"/>
    <property type="match status" value="1"/>
</dbReference>